<evidence type="ECO:0000259" key="2">
    <source>
        <dbReference type="Pfam" id="PF13472"/>
    </source>
</evidence>
<dbReference type="Proteomes" id="UP001139521">
    <property type="component" value="Unassembled WGS sequence"/>
</dbReference>
<dbReference type="Pfam" id="PF13472">
    <property type="entry name" value="Lipase_GDSL_2"/>
    <property type="match status" value="1"/>
</dbReference>
<evidence type="ECO:0000256" key="1">
    <source>
        <dbReference type="SAM" id="SignalP"/>
    </source>
</evidence>
<keyword evidence="4" id="KW-1185">Reference proteome</keyword>
<gene>
    <name evidence="3" type="ORF">L1967_05305</name>
</gene>
<keyword evidence="3" id="KW-0378">Hydrolase</keyword>
<dbReference type="SUPFAM" id="SSF52266">
    <property type="entry name" value="SGNH hydrolase"/>
    <property type="match status" value="1"/>
</dbReference>
<feature type="domain" description="SGNH hydrolase-type esterase" evidence="2">
    <location>
        <begin position="57"/>
        <end position="219"/>
    </location>
</feature>
<evidence type="ECO:0000313" key="4">
    <source>
        <dbReference type="Proteomes" id="UP001139521"/>
    </source>
</evidence>
<keyword evidence="1" id="KW-0732">Signal</keyword>
<dbReference type="InterPro" id="IPR051532">
    <property type="entry name" value="Ester_Hydrolysis_Enzymes"/>
</dbReference>
<evidence type="ECO:0000313" key="3">
    <source>
        <dbReference type="EMBL" id="MCL6217708.1"/>
    </source>
</evidence>
<feature type="chain" id="PRO_5040869941" evidence="1">
    <location>
        <begin position="21"/>
        <end position="235"/>
    </location>
</feature>
<dbReference type="GO" id="GO:0004622">
    <property type="term" value="F:phosphatidylcholine lysophospholipase activity"/>
    <property type="evidence" value="ECO:0007669"/>
    <property type="project" value="TreeGrafter"/>
</dbReference>
<proteinExistence type="predicted"/>
<dbReference type="RefSeq" id="WP_249600687.1">
    <property type="nucleotide sequence ID" value="NZ_JAKHSK010000005.1"/>
</dbReference>
<comment type="caution">
    <text evidence="3">The sequence shown here is derived from an EMBL/GenBank/DDBJ whole genome shotgun (WGS) entry which is preliminary data.</text>
</comment>
<dbReference type="AlphaFoldDB" id="A0A9X1ZSM4"/>
<dbReference type="PANTHER" id="PTHR30383">
    <property type="entry name" value="THIOESTERASE 1/PROTEASE 1/LYSOPHOSPHOLIPASE L1"/>
    <property type="match status" value="1"/>
</dbReference>
<accession>A0A9X1ZSM4</accession>
<organism evidence="3 4">
    <name type="scientific">Zunongwangia pacifica</name>
    <dbReference type="NCBI Taxonomy" id="2911062"/>
    <lineage>
        <taxon>Bacteria</taxon>
        <taxon>Pseudomonadati</taxon>
        <taxon>Bacteroidota</taxon>
        <taxon>Flavobacteriia</taxon>
        <taxon>Flavobacteriales</taxon>
        <taxon>Flavobacteriaceae</taxon>
        <taxon>Zunongwangia</taxon>
    </lineage>
</organism>
<dbReference type="InterPro" id="IPR013830">
    <property type="entry name" value="SGNH_hydro"/>
</dbReference>
<name>A0A9X1ZSM4_9FLAO</name>
<dbReference type="PANTHER" id="PTHR30383:SF5">
    <property type="entry name" value="SGNH HYDROLASE-TYPE ESTERASE DOMAIN-CONTAINING PROTEIN"/>
    <property type="match status" value="1"/>
</dbReference>
<feature type="signal peptide" evidence="1">
    <location>
        <begin position="1"/>
        <end position="20"/>
    </location>
</feature>
<dbReference type="Gene3D" id="3.40.50.1110">
    <property type="entry name" value="SGNH hydrolase"/>
    <property type="match status" value="1"/>
</dbReference>
<sequence>MKLKHLLHLGLLCLSTGVFSQNEQYKELMSQDWPNLKRYREANEQVKQENKAVTAVFMGNSITQGWYDQHPDFFKENNYIGRGIGGQTTPQMLIRFTPDVIDLQPKVVVILAGTNDIAGNTGFSSVKMITDNIKAMAQLATANNIKVVLSSILPVYDYPWRPGLEPIAKITEVNNWLKSYAEENNHVYLDYFPAMANEQQGMKKEYASDGVHPTSAGYDVMEPLVKEAIEKALKQ</sequence>
<dbReference type="CDD" id="cd04501">
    <property type="entry name" value="SGNH_hydrolase_like_4"/>
    <property type="match status" value="1"/>
</dbReference>
<reference evidence="3" key="1">
    <citation type="submission" date="2022-01" db="EMBL/GenBank/DDBJ databases">
        <title>Genome sequencing of Zunongwangia sp. M21534 genome.</title>
        <authorList>
            <person name="Chen Y."/>
            <person name="Dong C."/>
            <person name="Shao Z."/>
        </authorList>
    </citation>
    <scope>NUCLEOTIDE SEQUENCE</scope>
    <source>
        <strain evidence="3">MCCC M21534</strain>
    </source>
</reference>
<dbReference type="EMBL" id="JAKHSK010000005">
    <property type="protein sequence ID" value="MCL6217708.1"/>
    <property type="molecule type" value="Genomic_DNA"/>
</dbReference>
<dbReference type="InterPro" id="IPR036514">
    <property type="entry name" value="SGNH_hydro_sf"/>
</dbReference>
<protein>
    <submittedName>
        <fullName evidence="3">SGNH/GDSL hydrolase family protein</fullName>
    </submittedName>
</protein>